<dbReference type="PANTHER" id="PTHR34224:SF2">
    <property type="entry name" value="INTERACTOR OF CONSTITUTIVE ACTIVE ROPS 4"/>
    <property type="match status" value="1"/>
</dbReference>
<protein>
    <submittedName>
        <fullName evidence="5">Uncharacterized protein</fullName>
    </submittedName>
</protein>
<proteinExistence type="inferred from homology"/>
<comment type="caution">
    <text evidence="5">The sequence shown here is derived from an EMBL/GenBank/DDBJ whole genome shotgun (WGS) entry which is preliminary data.</text>
</comment>
<feature type="region of interest" description="Disordered" evidence="4">
    <location>
        <begin position="314"/>
        <end position="337"/>
    </location>
</feature>
<evidence type="ECO:0000256" key="4">
    <source>
        <dbReference type="SAM" id="MobiDB-lite"/>
    </source>
</evidence>
<evidence type="ECO:0000256" key="2">
    <source>
        <dbReference type="ARBA" id="ARBA00023054"/>
    </source>
</evidence>
<sequence>MKGGIKCFLSCLLPCGSLDVVRVVHPSGRVDEIAAAVTAADVMLAHPNHAVRHHPPCELLPPHARLQRGRIYFLVPVVAAPHKAAPPRPRAKAPMKKKGAGDWDRENADAERGALEKGLPAQLSRDRWRRGGRRVGATIPPDLHLWHPLFDLQLLTFFSLMAGRRDGRACSATVELKRDFRVVPWRLAGGKVRDWCSSLSVLWLMRSVEQRKRGTRVVELETKLSKSQAELKKLKERLAEAEAAKVEAEQALAKAKKRTPLAAAVAVDAKAEEETPAQAPDYRLEDVRQNVNEEETVTSPATMDVFEVVAPAEPVPPEHEVDGEQGKEENVAEKQQEEETKAMIEKLERHEDNETAAAAAVAEEEEEEKEVVILEAKLLEKEREVAVLLEENKIFKIKAEEEAKQLAESAQAKQEHLAAQLNSIEKKLKDSKTKEQQLSSQLEAAEGSKATLEMDLKRMKVQMEQWRKAAEAAAEVLATAGNDASEEMSDRILAERCSSMDKYLEADYRSWESPSIDEDTDEDGSGGGWGRRKGAGSKVMRVDVAYVYSKARYGASNVEQDVEIMLGKKLSVFIFIVICDHCLTGSELGVQAGVLHWRKASDKANEGHGIGMKQRSSHNFFEGLEWSRDPRSTSLKE</sequence>
<feature type="compositionally biased region" description="Basic residues" evidence="4">
    <location>
        <begin position="89"/>
        <end position="98"/>
    </location>
</feature>
<evidence type="ECO:0000256" key="3">
    <source>
        <dbReference type="SAM" id="Coils"/>
    </source>
</evidence>
<dbReference type="InterPro" id="IPR029688">
    <property type="entry name" value="ICR"/>
</dbReference>
<feature type="compositionally biased region" description="Acidic residues" evidence="4">
    <location>
        <begin position="515"/>
        <end position="524"/>
    </location>
</feature>
<evidence type="ECO:0000313" key="6">
    <source>
        <dbReference type="Proteomes" id="UP000734854"/>
    </source>
</evidence>
<feature type="compositionally biased region" description="Basic and acidic residues" evidence="4">
    <location>
        <begin position="316"/>
        <end position="337"/>
    </location>
</feature>
<feature type="region of interest" description="Disordered" evidence="4">
    <location>
        <begin position="84"/>
        <end position="116"/>
    </location>
</feature>
<gene>
    <name evidence="5" type="ORF">ZIOFF_051256</name>
</gene>
<dbReference type="Proteomes" id="UP000734854">
    <property type="component" value="Unassembled WGS sequence"/>
</dbReference>
<dbReference type="Pfam" id="PF14009">
    <property type="entry name" value="PADRE"/>
    <property type="match status" value="1"/>
</dbReference>
<evidence type="ECO:0000313" key="5">
    <source>
        <dbReference type="EMBL" id="KAG6489974.1"/>
    </source>
</evidence>
<dbReference type="AlphaFoldDB" id="A0A8J5FLQ9"/>
<reference evidence="5 6" key="1">
    <citation type="submission" date="2020-08" db="EMBL/GenBank/DDBJ databases">
        <title>Plant Genome Project.</title>
        <authorList>
            <person name="Zhang R.-G."/>
        </authorList>
    </citation>
    <scope>NUCLEOTIDE SEQUENCE [LARGE SCALE GENOMIC DNA]</scope>
    <source>
        <tissue evidence="5">Rhizome</tissue>
    </source>
</reference>
<keyword evidence="2 3" id="KW-0175">Coiled coil</keyword>
<feature type="coiled-coil region" evidence="3">
    <location>
        <begin position="217"/>
        <end position="258"/>
    </location>
</feature>
<feature type="compositionally biased region" description="Basic and acidic residues" evidence="4">
    <location>
        <begin position="99"/>
        <end position="115"/>
    </location>
</feature>
<feature type="region of interest" description="Disordered" evidence="4">
    <location>
        <begin position="514"/>
        <end position="534"/>
    </location>
</feature>
<organism evidence="5 6">
    <name type="scientific">Zingiber officinale</name>
    <name type="common">Ginger</name>
    <name type="synonym">Amomum zingiber</name>
    <dbReference type="NCBI Taxonomy" id="94328"/>
    <lineage>
        <taxon>Eukaryota</taxon>
        <taxon>Viridiplantae</taxon>
        <taxon>Streptophyta</taxon>
        <taxon>Embryophyta</taxon>
        <taxon>Tracheophyta</taxon>
        <taxon>Spermatophyta</taxon>
        <taxon>Magnoliopsida</taxon>
        <taxon>Liliopsida</taxon>
        <taxon>Zingiberales</taxon>
        <taxon>Zingiberaceae</taxon>
        <taxon>Zingiber</taxon>
    </lineage>
</organism>
<accession>A0A8J5FLQ9</accession>
<dbReference type="EMBL" id="JACMSC010000014">
    <property type="protein sequence ID" value="KAG6489974.1"/>
    <property type="molecule type" value="Genomic_DNA"/>
</dbReference>
<dbReference type="InterPro" id="IPR025322">
    <property type="entry name" value="PADRE_dom"/>
</dbReference>
<dbReference type="PANTHER" id="PTHR34224">
    <property type="entry name" value="INTERACTOR OF CONSTITUTIVE ACTIVE ROPS 2, CHLOROPLASTIC-RELATED"/>
    <property type="match status" value="1"/>
</dbReference>
<comment type="similarity">
    <text evidence="1">Belongs to the ICR family.</text>
</comment>
<keyword evidence="6" id="KW-1185">Reference proteome</keyword>
<evidence type="ECO:0000256" key="1">
    <source>
        <dbReference type="ARBA" id="ARBA00009778"/>
    </source>
</evidence>
<name>A0A8J5FLQ9_ZINOF</name>